<dbReference type="Proteomes" id="UP000747399">
    <property type="component" value="Unassembled WGS sequence"/>
</dbReference>
<name>A0A8J4B0C3_9CHLO</name>
<accession>A0A8J4B0C3</accession>
<dbReference type="EMBL" id="BNCO01000006">
    <property type="protein sequence ID" value="GIL48856.1"/>
    <property type="molecule type" value="Genomic_DNA"/>
</dbReference>
<proteinExistence type="predicted"/>
<keyword evidence="2" id="KW-1185">Reference proteome</keyword>
<evidence type="ECO:0000313" key="2">
    <source>
        <dbReference type="Proteomes" id="UP000747399"/>
    </source>
</evidence>
<gene>
    <name evidence="1" type="ORF">Vafri_5287</name>
</gene>
<dbReference type="AlphaFoldDB" id="A0A8J4B0C3"/>
<reference evidence="1" key="1">
    <citation type="journal article" date="2021" name="Proc. Natl. Acad. Sci. U.S.A.">
        <title>Three genomes in the algal genus Volvox reveal the fate of a haploid sex-determining region after a transition to homothallism.</title>
        <authorList>
            <person name="Yamamoto K."/>
            <person name="Hamaji T."/>
            <person name="Kawai-Toyooka H."/>
            <person name="Matsuzaki R."/>
            <person name="Takahashi F."/>
            <person name="Nishimura Y."/>
            <person name="Kawachi M."/>
            <person name="Noguchi H."/>
            <person name="Minakuchi Y."/>
            <person name="Umen J.G."/>
            <person name="Toyoda A."/>
            <person name="Nozaki H."/>
        </authorList>
    </citation>
    <scope>NUCLEOTIDE SEQUENCE</scope>
    <source>
        <strain evidence="1">NIES-3780</strain>
    </source>
</reference>
<comment type="caution">
    <text evidence="1">The sequence shown here is derived from an EMBL/GenBank/DDBJ whole genome shotgun (WGS) entry which is preliminary data.</text>
</comment>
<protein>
    <submittedName>
        <fullName evidence="1">Uncharacterized protein</fullName>
    </submittedName>
</protein>
<sequence>MFKSKKPERPYLKVCTKCHGKGQLSHFNTAQEKVYGSCKKCNNGDSPNGGLGVTLKCLCQESSSSYEFLRVADLKYMKGVERNIVKGLEDFQAELGTESLALCLLCDCGARYLVQDTSMRRRIRGDSAHNVLDKEMNKEIAEELAARGIARVLVHSPIDRHR</sequence>
<organism evidence="1 2">
    <name type="scientific">Volvox africanus</name>
    <dbReference type="NCBI Taxonomy" id="51714"/>
    <lineage>
        <taxon>Eukaryota</taxon>
        <taxon>Viridiplantae</taxon>
        <taxon>Chlorophyta</taxon>
        <taxon>core chlorophytes</taxon>
        <taxon>Chlorophyceae</taxon>
        <taxon>CS clade</taxon>
        <taxon>Chlamydomonadales</taxon>
        <taxon>Volvocaceae</taxon>
        <taxon>Volvox</taxon>
    </lineage>
</organism>
<evidence type="ECO:0000313" key="1">
    <source>
        <dbReference type="EMBL" id="GIL48856.1"/>
    </source>
</evidence>